<evidence type="ECO:0008006" key="5">
    <source>
        <dbReference type="Google" id="ProtNLM"/>
    </source>
</evidence>
<protein>
    <recommendedName>
        <fullName evidence="5">RiboL-PSP-HEPN domain-containing protein</fullName>
    </recommendedName>
</protein>
<reference evidence="1" key="1">
    <citation type="journal article" date="2014" name="Int. J. Syst. Evol. Microbiol.">
        <title>Complete genome of a new Firmicutes species belonging to the dominant human colonic microbiota ('Ruminococcus bicirculans') reveals two chromosomes and a selective capacity to utilize plant glucans.</title>
        <authorList>
            <consortium name="NISC Comparative Sequencing Program"/>
            <person name="Wegmann U."/>
            <person name="Louis P."/>
            <person name="Goesmann A."/>
            <person name="Henrissat B."/>
            <person name="Duncan S.H."/>
            <person name="Flint H.J."/>
        </authorList>
    </citation>
    <scope>NUCLEOTIDE SEQUENCE</scope>
    <source>
        <strain evidence="1">NBRC 106348</strain>
    </source>
</reference>
<reference evidence="4" key="2">
    <citation type="journal article" date="2019" name="Int. J. Syst. Evol. Microbiol.">
        <title>The Global Catalogue of Microorganisms (GCM) 10K type strain sequencing project: providing services to taxonomists for standard genome sequencing and annotation.</title>
        <authorList>
            <consortium name="The Broad Institute Genomics Platform"/>
            <consortium name="The Broad Institute Genome Sequencing Center for Infectious Disease"/>
            <person name="Wu L."/>
            <person name="Ma J."/>
        </authorList>
    </citation>
    <scope>NUCLEOTIDE SEQUENCE [LARGE SCALE GENOMIC DNA]</scope>
    <source>
        <strain evidence="4">NBRC 106348</strain>
    </source>
</reference>
<accession>A0ABQ6HUS2</accession>
<keyword evidence="4" id="KW-1185">Reference proteome</keyword>
<evidence type="ECO:0000313" key="2">
    <source>
        <dbReference type="EMBL" id="GMA26675.1"/>
    </source>
</evidence>
<sequence length="205" mass="22961">MERLGMGPKKKKCESFAIFEKNNARASFLIQDFTLARKAGRPQEIERALLQGAVVFSIGALDNFVHELILEIVPRFGGNGDALHEPLRNIARDDPALALRVALAPTPERRREELQAALDKWLESKSFHGVSAVVNGLKYCGVDLSEVGLPTNWRARVEHFTEMRHKIVHRGMRPSLTVENATECVDLMGRLAANINDEAVKKYHP</sequence>
<dbReference type="EMBL" id="BSUK01000001">
    <property type="protein sequence ID" value="GMA22270.1"/>
    <property type="molecule type" value="Genomic_DNA"/>
</dbReference>
<gene>
    <name evidence="1" type="ORF">GCM10025864_00290</name>
    <name evidence="2" type="ORF">GCM10025864_44340</name>
    <name evidence="3" type="ORF">GCM10025864_44960</name>
</gene>
<dbReference type="EMBL" id="BSUK01000001">
    <property type="protein sequence ID" value="GMA26675.1"/>
    <property type="molecule type" value="Genomic_DNA"/>
</dbReference>
<name>A0ABQ6HUS2_9MICO</name>
<reference evidence="1" key="3">
    <citation type="submission" date="2023-02" db="EMBL/GenBank/DDBJ databases">
        <authorList>
            <person name="Sun Q."/>
            <person name="Mori K."/>
        </authorList>
    </citation>
    <scope>NUCLEOTIDE SEQUENCE</scope>
    <source>
        <strain evidence="1">NBRC 106348</strain>
    </source>
</reference>
<dbReference type="EMBL" id="BSUK01000001">
    <property type="protein sequence ID" value="GMA26737.1"/>
    <property type="molecule type" value="Genomic_DNA"/>
</dbReference>
<dbReference type="Proteomes" id="UP001157091">
    <property type="component" value="Unassembled WGS sequence"/>
</dbReference>
<organism evidence="1 4">
    <name type="scientific">Luteimicrobium album</name>
    <dbReference type="NCBI Taxonomy" id="1054550"/>
    <lineage>
        <taxon>Bacteria</taxon>
        <taxon>Bacillati</taxon>
        <taxon>Actinomycetota</taxon>
        <taxon>Actinomycetes</taxon>
        <taxon>Micrococcales</taxon>
        <taxon>Luteimicrobium</taxon>
    </lineage>
</organism>
<evidence type="ECO:0000313" key="1">
    <source>
        <dbReference type="EMBL" id="GMA22270.1"/>
    </source>
</evidence>
<comment type="caution">
    <text evidence="1">The sequence shown here is derived from an EMBL/GenBank/DDBJ whole genome shotgun (WGS) entry which is preliminary data.</text>
</comment>
<proteinExistence type="predicted"/>
<evidence type="ECO:0000313" key="4">
    <source>
        <dbReference type="Proteomes" id="UP001157091"/>
    </source>
</evidence>
<evidence type="ECO:0000313" key="3">
    <source>
        <dbReference type="EMBL" id="GMA26737.1"/>
    </source>
</evidence>